<reference evidence="2 3" key="1">
    <citation type="submission" date="2022-08" db="EMBL/GenBank/DDBJ databases">
        <title>Reclassification of Massilia species as members of the genera Telluria, Duganella, Pseudoduganella, Mokoshia gen. nov. and Zemynaea gen. nov. using orthogonal and non-orthogonal genome-based approaches.</title>
        <authorList>
            <person name="Bowman J.P."/>
        </authorList>
    </citation>
    <scope>NUCLEOTIDE SEQUENCE [LARGE SCALE GENOMIC DNA]</scope>
    <source>
        <strain evidence="2 3">JCM 31316</strain>
    </source>
</reference>
<accession>A0ABT1ZWP3</accession>
<evidence type="ECO:0000313" key="2">
    <source>
        <dbReference type="EMBL" id="MCS0584346.1"/>
    </source>
</evidence>
<keyword evidence="3" id="KW-1185">Reference proteome</keyword>
<dbReference type="Proteomes" id="UP001204151">
    <property type="component" value="Unassembled WGS sequence"/>
</dbReference>
<sequence>MKDKIVAFVGVILSWSVMAQVGYSQDAGQIAELFAGQNGSIAIRVSNGYKNAIAAGQCPSSDGTWAGLVASNSSIKAAIALLNCLGSENL</sequence>
<name>A0ABT1ZWP3_9BURK</name>
<protein>
    <submittedName>
        <fullName evidence="2">Uncharacterized protein</fullName>
    </submittedName>
</protein>
<gene>
    <name evidence="2" type="ORF">NX784_22400</name>
</gene>
<comment type="caution">
    <text evidence="2">The sequence shown here is derived from an EMBL/GenBank/DDBJ whole genome shotgun (WGS) entry which is preliminary data.</text>
</comment>
<dbReference type="RefSeq" id="WP_258818907.1">
    <property type="nucleotide sequence ID" value="NZ_JANUGW010000020.1"/>
</dbReference>
<evidence type="ECO:0000256" key="1">
    <source>
        <dbReference type="SAM" id="SignalP"/>
    </source>
</evidence>
<evidence type="ECO:0000313" key="3">
    <source>
        <dbReference type="Proteomes" id="UP001204151"/>
    </source>
</evidence>
<feature type="signal peptide" evidence="1">
    <location>
        <begin position="1"/>
        <end position="19"/>
    </location>
</feature>
<keyword evidence="1" id="KW-0732">Signal</keyword>
<proteinExistence type="predicted"/>
<organism evidence="2 3">
    <name type="scientific">Massilia pinisoli</name>
    <dbReference type="NCBI Taxonomy" id="1772194"/>
    <lineage>
        <taxon>Bacteria</taxon>
        <taxon>Pseudomonadati</taxon>
        <taxon>Pseudomonadota</taxon>
        <taxon>Betaproteobacteria</taxon>
        <taxon>Burkholderiales</taxon>
        <taxon>Oxalobacteraceae</taxon>
        <taxon>Telluria group</taxon>
        <taxon>Massilia</taxon>
    </lineage>
</organism>
<dbReference type="EMBL" id="JANUGW010000020">
    <property type="protein sequence ID" value="MCS0584346.1"/>
    <property type="molecule type" value="Genomic_DNA"/>
</dbReference>
<feature type="chain" id="PRO_5046191800" evidence="1">
    <location>
        <begin position="20"/>
        <end position="90"/>
    </location>
</feature>